<proteinExistence type="predicted"/>
<name>A0A7J5XKU4_DISMA</name>
<dbReference type="Proteomes" id="UP000518266">
    <property type="component" value="Unassembled WGS sequence"/>
</dbReference>
<reference evidence="1 2" key="1">
    <citation type="submission" date="2020-03" db="EMBL/GenBank/DDBJ databases">
        <title>Dissostichus mawsoni Genome sequencing and assembly.</title>
        <authorList>
            <person name="Park H."/>
        </authorList>
    </citation>
    <scope>NUCLEOTIDE SEQUENCE [LARGE SCALE GENOMIC DNA]</scope>
    <source>
        <strain evidence="1">DM0001</strain>
        <tissue evidence="1">Muscle</tissue>
    </source>
</reference>
<evidence type="ECO:0000313" key="1">
    <source>
        <dbReference type="EMBL" id="KAF3837694.1"/>
    </source>
</evidence>
<keyword evidence="2" id="KW-1185">Reference proteome</keyword>
<protein>
    <submittedName>
        <fullName evidence="1">Uncharacterized protein</fullName>
    </submittedName>
</protein>
<accession>A0A7J5XKU4</accession>
<organism evidence="1 2">
    <name type="scientific">Dissostichus mawsoni</name>
    <name type="common">Antarctic cod</name>
    <dbReference type="NCBI Taxonomy" id="36200"/>
    <lineage>
        <taxon>Eukaryota</taxon>
        <taxon>Metazoa</taxon>
        <taxon>Chordata</taxon>
        <taxon>Craniata</taxon>
        <taxon>Vertebrata</taxon>
        <taxon>Euteleostomi</taxon>
        <taxon>Actinopterygii</taxon>
        <taxon>Neopterygii</taxon>
        <taxon>Teleostei</taxon>
        <taxon>Neoteleostei</taxon>
        <taxon>Acanthomorphata</taxon>
        <taxon>Eupercaria</taxon>
        <taxon>Perciformes</taxon>
        <taxon>Notothenioidei</taxon>
        <taxon>Nototheniidae</taxon>
        <taxon>Dissostichus</taxon>
    </lineage>
</organism>
<comment type="caution">
    <text evidence="1">The sequence shown here is derived from an EMBL/GenBank/DDBJ whole genome shotgun (WGS) entry which is preliminary data.</text>
</comment>
<gene>
    <name evidence="1" type="ORF">F7725_009462</name>
</gene>
<dbReference type="EMBL" id="JAAKFY010000022">
    <property type="protein sequence ID" value="KAF3837694.1"/>
    <property type="molecule type" value="Genomic_DNA"/>
</dbReference>
<sequence>MLRKIQKEVFGTTTPRPRVQTEGANTKIVPFITTYSSHSTVMGRQMKQHFQEIMGDQFVNQPTKVISAFRRNPNLKDLLVRAKLPPLGTNKLKISTHLVKHFTHHGPENLCLRGIVHNPVWTTTERQKEERNWIRKLGTIYPGGLNKAYR</sequence>
<evidence type="ECO:0000313" key="2">
    <source>
        <dbReference type="Proteomes" id="UP000518266"/>
    </source>
</evidence>
<dbReference type="OrthoDB" id="8946688at2759"/>
<dbReference type="AlphaFoldDB" id="A0A7J5XKU4"/>